<gene>
    <name evidence="10" type="ORF">FRUB_05386</name>
</gene>
<feature type="domain" description="Protein kinase" evidence="9">
    <location>
        <begin position="46"/>
        <end position="307"/>
    </location>
</feature>
<dbReference type="PROSITE" id="PS50005">
    <property type="entry name" value="TPR"/>
    <property type="match status" value="7"/>
</dbReference>
<evidence type="ECO:0000256" key="6">
    <source>
        <dbReference type="ARBA" id="ARBA00022840"/>
    </source>
</evidence>
<protein>
    <recommendedName>
        <fullName evidence="1">non-specific serine/threonine protein kinase</fullName>
        <ecNumber evidence="1">2.7.11.1</ecNumber>
    </recommendedName>
</protein>
<evidence type="ECO:0000256" key="8">
    <source>
        <dbReference type="SAM" id="MobiDB-lite"/>
    </source>
</evidence>
<evidence type="ECO:0000313" key="11">
    <source>
        <dbReference type="Proteomes" id="UP000214646"/>
    </source>
</evidence>
<dbReference type="InterPro" id="IPR011990">
    <property type="entry name" value="TPR-like_helical_dom_sf"/>
</dbReference>
<dbReference type="Pfam" id="PF00069">
    <property type="entry name" value="Pkinase"/>
    <property type="match status" value="1"/>
</dbReference>
<feature type="repeat" description="TPR" evidence="7">
    <location>
        <begin position="613"/>
        <end position="646"/>
    </location>
</feature>
<evidence type="ECO:0000313" key="10">
    <source>
        <dbReference type="EMBL" id="OWK40467.1"/>
    </source>
</evidence>
<dbReference type="PANTHER" id="PTHR43289:SF34">
    <property type="entry name" value="SERINE_THREONINE-PROTEIN KINASE YBDM-RELATED"/>
    <property type="match status" value="1"/>
</dbReference>
<dbReference type="Pfam" id="PF13432">
    <property type="entry name" value="TPR_16"/>
    <property type="match status" value="2"/>
</dbReference>
<dbReference type="Pfam" id="PF13181">
    <property type="entry name" value="TPR_8"/>
    <property type="match status" value="2"/>
</dbReference>
<evidence type="ECO:0000259" key="9">
    <source>
        <dbReference type="PROSITE" id="PS50011"/>
    </source>
</evidence>
<dbReference type="EC" id="2.7.11.1" evidence="1"/>
<dbReference type="Proteomes" id="UP000214646">
    <property type="component" value="Unassembled WGS sequence"/>
</dbReference>
<dbReference type="SMART" id="SM00028">
    <property type="entry name" value="TPR"/>
    <property type="match status" value="13"/>
</dbReference>
<evidence type="ECO:0000256" key="2">
    <source>
        <dbReference type="ARBA" id="ARBA00022527"/>
    </source>
</evidence>
<keyword evidence="6" id="KW-0067">ATP-binding</keyword>
<keyword evidence="4" id="KW-0547">Nucleotide-binding</keyword>
<feature type="repeat" description="TPR" evidence="7">
    <location>
        <begin position="1099"/>
        <end position="1132"/>
    </location>
</feature>
<dbReference type="PROSITE" id="PS00108">
    <property type="entry name" value="PROTEIN_KINASE_ST"/>
    <property type="match status" value="1"/>
</dbReference>
<dbReference type="PROSITE" id="PS50011">
    <property type="entry name" value="PROTEIN_KINASE_DOM"/>
    <property type="match status" value="1"/>
</dbReference>
<keyword evidence="11" id="KW-1185">Reference proteome</keyword>
<feature type="repeat" description="TPR" evidence="7">
    <location>
        <begin position="1133"/>
        <end position="1166"/>
    </location>
</feature>
<dbReference type="Gene3D" id="3.30.200.20">
    <property type="entry name" value="Phosphorylase Kinase, domain 1"/>
    <property type="match status" value="1"/>
</dbReference>
<dbReference type="SUPFAM" id="SSF56112">
    <property type="entry name" value="Protein kinase-like (PK-like)"/>
    <property type="match status" value="1"/>
</dbReference>
<evidence type="ECO:0000256" key="3">
    <source>
        <dbReference type="ARBA" id="ARBA00022679"/>
    </source>
</evidence>
<dbReference type="SUPFAM" id="SSF48452">
    <property type="entry name" value="TPR-like"/>
    <property type="match status" value="4"/>
</dbReference>
<accession>A0A225DW95</accession>
<dbReference type="Gene3D" id="1.10.510.10">
    <property type="entry name" value="Transferase(Phosphotransferase) domain 1"/>
    <property type="match status" value="1"/>
</dbReference>
<dbReference type="GO" id="GO:0005524">
    <property type="term" value="F:ATP binding"/>
    <property type="evidence" value="ECO:0007669"/>
    <property type="project" value="UniProtKB-KW"/>
</dbReference>
<evidence type="ECO:0000256" key="4">
    <source>
        <dbReference type="ARBA" id="ARBA00022741"/>
    </source>
</evidence>
<evidence type="ECO:0000256" key="7">
    <source>
        <dbReference type="PROSITE-ProRule" id="PRU00339"/>
    </source>
</evidence>
<evidence type="ECO:0000256" key="5">
    <source>
        <dbReference type="ARBA" id="ARBA00022777"/>
    </source>
</evidence>
<dbReference type="CDD" id="cd14014">
    <property type="entry name" value="STKc_PknB_like"/>
    <property type="match status" value="1"/>
</dbReference>
<evidence type="ECO:0000256" key="1">
    <source>
        <dbReference type="ARBA" id="ARBA00012513"/>
    </source>
</evidence>
<feature type="region of interest" description="Disordered" evidence="8">
    <location>
        <begin position="1"/>
        <end position="40"/>
    </location>
</feature>
<organism evidence="10 11">
    <name type="scientific">Fimbriiglobus ruber</name>
    <dbReference type="NCBI Taxonomy" id="1908690"/>
    <lineage>
        <taxon>Bacteria</taxon>
        <taxon>Pseudomonadati</taxon>
        <taxon>Planctomycetota</taxon>
        <taxon>Planctomycetia</taxon>
        <taxon>Gemmatales</taxon>
        <taxon>Gemmataceae</taxon>
        <taxon>Fimbriiglobus</taxon>
    </lineage>
</organism>
<keyword evidence="3" id="KW-0808">Transferase</keyword>
<comment type="caution">
    <text evidence="10">The sequence shown here is derived from an EMBL/GenBank/DDBJ whole genome shotgun (WGS) entry which is preliminary data.</text>
</comment>
<feature type="region of interest" description="Disordered" evidence="8">
    <location>
        <begin position="204"/>
        <end position="223"/>
    </location>
</feature>
<dbReference type="SMART" id="SM00220">
    <property type="entry name" value="S_TKc"/>
    <property type="match status" value="1"/>
</dbReference>
<keyword evidence="2 10" id="KW-0723">Serine/threonine-protein kinase</keyword>
<dbReference type="PANTHER" id="PTHR43289">
    <property type="entry name" value="MITOGEN-ACTIVATED PROTEIN KINASE KINASE KINASE 20-RELATED"/>
    <property type="match status" value="1"/>
</dbReference>
<proteinExistence type="predicted"/>
<sequence length="1581" mass="176259">MPVDPDPVTRTHNENDAPAGDPATRTNSFPATSSSVPDGVPDIPGYAVEAEIARGGMGVVYRARDQRLNRPVAIKMILGGKYHDPAARVRFLIEAEAIAQLDHPNVVSVYEFGTHDDLPFFALEYVGGGTLASKLAQDGKPAPLAAAELLVKLTDGIREAHAKGIVHRDLKPSNVLLTATGEPKIADFGIAKVGQSDMTATGAVMGTPSYMSPEQAGGRTREVGTPTDVYALGAILYEMLTGRPPFLGESSMATIQQVLNQEPARPRTINPEVSRDLETICLKCLAKDPKQRYGSASELAADLKAFVAGKPIAARPVGIVERAWKWTRRHPARAIGMAAGICLAIGLAVAGYEVHKQREADRQEVNERMNRNDEAVTALLDQCEAALKDGDASRASVAVDAAERRAVEGGVDHLSERIDVLRANVALLKDLDAVDRFRSTRKGLFEESNKIVARYREALKKFGADPNDVAPEAASTKVSETKVKDRLVVVFDYLLGEEKNSEVLATLKLIDPDAFRDAVRDAVQQGNSQKIDELANRPAALDQSPGFTIFMIERMSSGEERRRELFEAVACKRPRDLGLLIASGSVNLDDDEYSPDEQLRWYQAAASIVPESSLAHKMLAEILTRKGDRNGAIIQFREAIRLDPQDWTNHSSLSELLKSSGDVAASETERKMSKKLEMDQYGNKTILKLSDIYMDYRPWDIDNEYLDGVIKNLHKLIHDNPDNAVAQKNMGRIMHALENQDAAIASFHAAIKSAPNDVITRVMLARALSKKGSRIEAIAEYDAAISLEQKELSLRIELVKELMASANNLRAVIELQKMVKLDPKDEGVLEKILEVGGDLSWATSAYQEAIRLNPSEHLCHLHLATIFAKKNDYKSAIAEYREANRLGPSNADICIQFGQSLEKGGDRQSAIAQYRKAVQLNPAFSKIPELMKNNKSNLNWIIEEYQKAIYASPRKIKIRSTYAEILEAQGELDLAIKEYQQIVSFNVWNSTIRLRLASLLLKKGELVWAIAECREAYRLDPDGIYPHTVRSSIYDAIISKAGELNKNGHRNDAIVLYREAIRLDPTMFLQEDLVKITEKRDWAIEEFRRLVHDRLLNTDLAWINLAGALEANNEPDGAIAAYREAIRLHPNESSTHSLLANCLSIKGDQDRAIAEYREAMRLDPRNRNFGLRETLAELLRSKGDNLKSQGDRGVAIVYYREAIRLDPSRFLLDIDEHKGDLNWAVEEYRELVRITPDDHRSRINFAIILAAKDDQAGAIVEYKQAIRVAPNEGFTHYEFAKFLETKGDQEGAITECREAIRLSSNEIKADFSRTLLCRLLKSKGDKLTSDGDLNSVIALYREAVRVDGKDNLTHQKLTQHLESTRDWGALLIVYQETIRLNPNDMEAKTQLTRAEKLHRLQNNLPELLAGHQKLATAAEALEFARLCSRSFPQRYSAASRFYELAFVRDRSLMADLIAGYRYDAARYAMLAASGEGFDAPFGSFDQRALRAKALAWLKEDLEILKFKAASSNKSDRHLAVAQLTHWLGNTDLNETRPGIRRVKMTIVERHSWDTLWNDVRATLTVAKQAPPLEVAPQPRVK</sequence>
<feature type="compositionally biased region" description="Polar residues" evidence="8">
    <location>
        <begin position="24"/>
        <end position="36"/>
    </location>
</feature>
<feature type="repeat" description="TPR" evidence="7">
    <location>
        <begin position="857"/>
        <end position="890"/>
    </location>
</feature>
<feature type="repeat" description="TPR" evidence="7">
    <location>
        <begin position="891"/>
        <end position="924"/>
    </location>
</feature>
<feature type="repeat" description="TPR" evidence="7">
    <location>
        <begin position="724"/>
        <end position="757"/>
    </location>
</feature>
<name>A0A225DW95_9BACT</name>
<dbReference type="InterPro" id="IPR019734">
    <property type="entry name" value="TPR_rpt"/>
</dbReference>
<dbReference type="InterPro" id="IPR000719">
    <property type="entry name" value="Prot_kinase_dom"/>
</dbReference>
<dbReference type="EMBL" id="NIDE01000008">
    <property type="protein sequence ID" value="OWK40467.1"/>
    <property type="molecule type" value="Genomic_DNA"/>
</dbReference>
<dbReference type="InterPro" id="IPR008271">
    <property type="entry name" value="Ser/Thr_kinase_AS"/>
</dbReference>
<keyword evidence="5 10" id="KW-0418">Kinase</keyword>
<keyword evidence="7" id="KW-0802">TPR repeat</keyword>
<dbReference type="FunFam" id="1.10.510.10:FF:000021">
    <property type="entry name" value="Serine/threonine protein kinase"/>
    <property type="match status" value="1"/>
</dbReference>
<dbReference type="Gene3D" id="1.25.40.10">
    <property type="entry name" value="Tetratricopeptide repeat domain"/>
    <property type="match status" value="5"/>
</dbReference>
<dbReference type="InterPro" id="IPR011009">
    <property type="entry name" value="Kinase-like_dom_sf"/>
</dbReference>
<dbReference type="GO" id="GO:0004674">
    <property type="term" value="F:protein serine/threonine kinase activity"/>
    <property type="evidence" value="ECO:0007669"/>
    <property type="project" value="UniProtKB-KW"/>
</dbReference>
<reference evidence="11" key="1">
    <citation type="submission" date="2017-06" db="EMBL/GenBank/DDBJ databases">
        <title>Genome analysis of Fimbriiglobus ruber SP5, the first member of the order Planctomycetales with confirmed chitinolytic capability.</title>
        <authorList>
            <person name="Ravin N.V."/>
            <person name="Rakitin A.L."/>
            <person name="Ivanova A.A."/>
            <person name="Beletsky A.V."/>
            <person name="Kulichevskaya I.S."/>
            <person name="Mardanov A.V."/>
            <person name="Dedysh S.N."/>
        </authorList>
    </citation>
    <scope>NUCLEOTIDE SEQUENCE [LARGE SCALE GENOMIC DNA]</scope>
    <source>
        <strain evidence="11">SP5</strain>
    </source>
</reference>
<feature type="repeat" description="TPR" evidence="7">
    <location>
        <begin position="1176"/>
        <end position="1209"/>
    </location>
</feature>